<evidence type="ECO:0000313" key="2">
    <source>
        <dbReference type="EMBL" id="GAA4404940.1"/>
    </source>
</evidence>
<gene>
    <name evidence="2" type="ORF">GCM10023187_22850</name>
</gene>
<keyword evidence="3" id="KW-1185">Reference proteome</keyword>
<evidence type="ECO:0000313" key="3">
    <source>
        <dbReference type="Proteomes" id="UP001500936"/>
    </source>
</evidence>
<dbReference type="Proteomes" id="UP001500936">
    <property type="component" value="Unassembled WGS sequence"/>
</dbReference>
<feature type="region of interest" description="Disordered" evidence="1">
    <location>
        <begin position="1"/>
        <end position="24"/>
    </location>
</feature>
<organism evidence="2 3">
    <name type="scientific">Nibrella viscosa</name>
    <dbReference type="NCBI Taxonomy" id="1084524"/>
    <lineage>
        <taxon>Bacteria</taxon>
        <taxon>Pseudomonadati</taxon>
        <taxon>Bacteroidota</taxon>
        <taxon>Cytophagia</taxon>
        <taxon>Cytophagales</taxon>
        <taxon>Spirosomataceae</taxon>
        <taxon>Nibrella</taxon>
    </lineage>
</organism>
<sequence>MTSQHTTRRDDLMNSATAGTLTGYTGIEKDSTLMAPQLAADYDDVGSGAGRGYGGVDDDEDEELEDLTVDDEDDAFADEDDDDFDEDDEDIDDEDLDDDVEDDIDDDSTLRGRW</sequence>
<feature type="compositionally biased region" description="Acidic residues" evidence="1">
    <location>
        <begin position="56"/>
        <end position="107"/>
    </location>
</feature>
<evidence type="ECO:0008006" key="4">
    <source>
        <dbReference type="Google" id="ProtNLM"/>
    </source>
</evidence>
<feature type="region of interest" description="Disordered" evidence="1">
    <location>
        <begin position="42"/>
        <end position="114"/>
    </location>
</feature>
<comment type="caution">
    <text evidence="2">The sequence shown here is derived from an EMBL/GenBank/DDBJ whole genome shotgun (WGS) entry which is preliminary data.</text>
</comment>
<accession>A0ABP8KEH1</accession>
<feature type="compositionally biased region" description="Polar residues" evidence="1">
    <location>
        <begin position="14"/>
        <end position="23"/>
    </location>
</feature>
<proteinExistence type="predicted"/>
<name>A0ABP8KEH1_9BACT</name>
<evidence type="ECO:0000256" key="1">
    <source>
        <dbReference type="SAM" id="MobiDB-lite"/>
    </source>
</evidence>
<dbReference type="RefSeq" id="WP_345267106.1">
    <property type="nucleotide sequence ID" value="NZ_BAABHB010000003.1"/>
</dbReference>
<protein>
    <recommendedName>
        <fullName evidence="4">DNA primase</fullName>
    </recommendedName>
</protein>
<reference evidence="3" key="1">
    <citation type="journal article" date="2019" name="Int. J. Syst. Evol. Microbiol.">
        <title>The Global Catalogue of Microorganisms (GCM) 10K type strain sequencing project: providing services to taxonomists for standard genome sequencing and annotation.</title>
        <authorList>
            <consortium name="The Broad Institute Genomics Platform"/>
            <consortium name="The Broad Institute Genome Sequencing Center for Infectious Disease"/>
            <person name="Wu L."/>
            <person name="Ma J."/>
        </authorList>
    </citation>
    <scope>NUCLEOTIDE SEQUENCE [LARGE SCALE GENOMIC DNA]</scope>
    <source>
        <strain evidence="3">JCM 17925</strain>
    </source>
</reference>
<dbReference type="EMBL" id="BAABHB010000003">
    <property type="protein sequence ID" value="GAA4404940.1"/>
    <property type="molecule type" value="Genomic_DNA"/>
</dbReference>